<feature type="transmembrane region" description="Helical" evidence="1">
    <location>
        <begin position="12"/>
        <end position="32"/>
    </location>
</feature>
<evidence type="ECO:0000313" key="5">
    <source>
        <dbReference type="Proteomes" id="UP001054892"/>
    </source>
</evidence>
<dbReference type="KEGG" id="ptw:TUM18999_27490"/>
<evidence type="ECO:0000256" key="1">
    <source>
        <dbReference type="SAM" id="Phobius"/>
    </source>
</evidence>
<name>A0A6J4E575_9PSED</name>
<evidence type="ECO:0000313" key="2">
    <source>
        <dbReference type="EMBL" id="BCG24558.1"/>
    </source>
</evidence>
<dbReference type="Proteomes" id="UP000509383">
    <property type="component" value="Chromosome"/>
</dbReference>
<dbReference type="Proteomes" id="UP001054892">
    <property type="component" value="Unassembled WGS sequence"/>
</dbReference>
<accession>A0A6J4E575</accession>
<dbReference type="EMBL" id="AP023189">
    <property type="protein sequence ID" value="BCG24558.1"/>
    <property type="molecule type" value="Genomic_DNA"/>
</dbReference>
<dbReference type="AlphaFoldDB" id="A0A6J4E575"/>
<sequence>MDDLFPNPFLLAGGALSAIAALLHLGCIRYGAPWYRFFGAGERMARLAEAGSPVATLVTLAIATVLGLWALYALLAGLGLPLPLTRPVLCLVTAVYLLRGLGGLLLVKRGLGRSAAFWLWSSAICLTLGGLHLVGLAQVWGAIQGT</sequence>
<protein>
    <submittedName>
        <fullName evidence="2">Uncharacterized protein</fullName>
    </submittedName>
</protein>
<feature type="transmembrane region" description="Helical" evidence="1">
    <location>
        <begin position="53"/>
        <end position="72"/>
    </location>
</feature>
<keyword evidence="1" id="KW-0812">Transmembrane</keyword>
<keyword evidence="1" id="KW-0472">Membrane</keyword>
<proteinExistence type="predicted"/>
<feature type="transmembrane region" description="Helical" evidence="1">
    <location>
        <begin position="119"/>
        <end position="143"/>
    </location>
</feature>
<keyword evidence="1" id="KW-1133">Transmembrane helix</keyword>
<evidence type="ECO:0000313" key="3">
    <source>
        <dbReference type="EMBL" id="GJN52083.1"/>
    </source>
</evidence>
<dbReference type="RefSeq" id="WP_173174071.1">
    <property type="nucleotide sequence ID" value="NZ_AP023189.1"/>
</dbReference>
<feature type="transmembrane region" description="Helical" evidence="1">
    <location>
        <begin position="84"/>
        <end position="107"/>
    </location>
</feature>
<dbReference type="EMBL" id="BQKM01000003">
    <property type="protein sequence ID" value="GJN52083.1"/>
    <property type="molecule type" value="Genomic_DNA"/>
</dbReference>
<keyword evidence="5" id="KW-1185">Reference proteome</keyword>
<organism evidence="2 4">
    <name type="scientific">Pseudomonas tohonis</name>
    <dbReference type="NCBI Taxonomy" id="2725477"/>
    <lineage>
        <taxon>Bacteria</taxon>
        <taxon>Pseudomonadati</taxon>
        <taxon>Pseudomonadota</taxon>
        <taxon>Gammaproteobacteria</taxon>
        <taxon>Pseudomonadales</taxon>
        <taxon>Pseudomonadaceae</taxon>
        <taxon>Pseudomonas</taxon>
    </lineage>
</organism>
<gene>
    <name evidence="2" type="ORF">TUM18999_27490</name>
    <name evidence="3" type="ORF">TUM20286_18350</name>
</gene>
<evidence type="ECO:0000313" key="4">
    <source>
        <dbReference type="Proteomes" id="UP000509383"/>
    </source>
</evidence>
<reference evidence="2 4" key="1">
    <citation type="submission" date="2020-05" db="EMBL/GenBank/DDBJ databases">
        <title>Characterization of novel class B3 metallo-beta-lactamase from novel Pseudomonas species.</title>
        <authorList>
            <person name="Yamada K."/>
            <person name="Aoki K."/>
            <person name="Ishii Y."/>
        </authorList>
    </citation>
    <scope>NUCLEOTIDE SEQUENCE [LARGE SCALE GENOMIC DNA]</scope>
    <source>
        <strain evidence="2 4">TUM18999</strain>
        <strain evidence="3 5">TUM20286</strain>
    </source>
</reference>